<evidence type="ECO:0000313" key="6">
    <source>
        <dbReference type="EMBL" id="KIO31341.1"/>
    </source>
</evidence>
<feature type="compositionally biased region" description="Low complexity" evidence="4">
    <location>
        <begin position="489"/>
        <end position="502"/>
    </location>
</feature>
<feature type="compositionally biased region" description="Polar residues" evidence="4">
    <location>
        <begin position="802"/>
        <end position="816"/>
    </location>
</feature>
<feature type="compositionally biased region" description="Low complexity" evidence="4">
    <location>
        <begin position="712"/>
        <end position="721"/>
    </location>
</feature>
<feature type="compositionally biased region" description="Low complexity" evidence="4">
    <location>
        <begin position="853"/>
        <end position="867"/>
    </location>
</feature>
<dbReference type="InterPro" id="IPR040182">
    <property type="entry name" value="ATG13"/>
</dbReference>
<dbReference type="InterPro" id="IPR036570">
    <property type="entry name" value="HORMA_dom_sf"/>
</dbReference>
<reference evidence="7" key="2">
    <citation type="submission" date="2015-01" db="EMBL/GenBank/DDBJ databases">
        <title>Evolutionary Origins and Diversification of the Mycorrhizal Mutualists.</title>
        <authorList>
            <consortium name="DOE Joint Genome Institute"/>
            <consortium name="Mycorrhizal Genomics Consortium"/>
            <person name="Kohler A."/>
            <person name="Kuo A."/>
            <person name="Nagy L.G."/>
            <person name="Floudas D."/>
            <person name="Copeland A."/>
            <person name="Barry K.W."/>
            <person name="Cichocki N."/>
            <person name="Veneault-Fourrey C."/>
            <person name="LaButti K."/>
            <person name="Lindquist E.A."/>
            <person name="Lipzen A."/>
            <person name="Lundell T."/>
            <person name="Morin E."/>
            <person name="Murat C."/>
            <person name="Riley R."/>
            <person name="Ohm R."/>
            <person name="Sun H."/>
            <person name="Tunlid A."/>
            <person name="Henrissat B."/>
            <person name="Grigoriev I.V."/>
            <person name="Hibbett D.S."/>
            <person name="Martin F."/>
        </authorList>
    </citation>
    <scope>NUCLEOTIDE SEQUENCE [LARGE SCALE GENOMIC DNA]</scope>
    <source>
        <strain evidence="7">MUT 4182</strain>
    </source>
</reference>
<dbReference type="GO" id="GO:1990316">
    <property type="term" value="C:Atg1/ULK1 kinase complex"/>
    <property type="evidence" value="ECO:0007669"/>
    <property type="project" value="InterPro"/>
</dbReference>
<dbReference type="GO" id="GO:0034497">
    <property type="term" value="P:protein localization to phagophore assembly site"/>
    <property type="evidence" value="ECO:0007669"/>
    <property type="project" value="TreeGrafter"/>
</dbReference>
<evidence type="ECO:0000256" key="3">
    <source>
        <dbReference type="RuleBase" id="RU361214"/>
    </source>
</evidence>
<feature type="region of interest" description="Disordered" evidence="4">
    <location>
        <begin position="378"/>
        <end position="415"/>
    </location>
</feature>
<dbReference type="InterPro" id="IPR018731">
    <property type="entry name" value="Atg13_N"/>
</dbReference>
<feature type="compositionally biased region" description="Polar residues" evidence="4">
    <location>
        <begin position="615"/>
        <end position="625"/>
    </location>
</feature>
<feature type="compositionally biased region" description="Basic and acidic residues" evidence="4">
    <location>
        <begin position="1072"/>
        <end position="1081"/>
    </location>
</feature>
<reference evidence="6 7" key="1">
    <citation type="submission" date="2014-04" db="EMBL/GenBank/DDBJ databases">
        <authorList>
            <consortium name="DOE Joint Genome Institute"/>
            <person name="Kuo A."/>
            <person name="Girlanda M."/>
            <person name="Perotto S."/>
            <person name="Kohler A."/>
            <person name="Nagy L.G."/>
            <person name="Floudas D."/>
            <person name="Copeland A."/>
            <person name="Barry K.W."/>
            <person name="Cichocki N."/>
            <person name="Veneault-Fourrey C."/>
            <person name="LaButti K."/>
            <person name="Lindquist E.A."/>
            <person name="Lipzen A."/>
            <person name="Lundell T."/>
            <person name="Morin E."/>
            <person name="Murat C."/>
            <person name="Sun H."/>
            <person name="Tunlid A."/>
            <person name="Henrissat B."/>
            <person name="Grigoriev I.V."/>
            <person name="Hibbett D.S."/>
            <person name="Martin F."/>
            <person name="Nordberg H.P."/>
            <person name="Cantor M.N."/>
            <person name="Hua S.X."/>
        </authorList>
    </citation>
    <scope>NUCLEOTIDE SEQUENCE [LARGE SCALE GENOMIC DNA]</scope>
    <source>
        <strain evidence="6 7">MUT 4182</strain>
    </source>
</reference>
<feature type="compositionally biased region" description="Polar residues" evidence="4">
    <location>
        <begin position="462"/>
        <end position="481"/>
    </location>
</feature>
<dbReference type="Proteomes" id="UP000054248">
    <property type="component" value="Unassembled WGS sequence"/>
</dbReference>
<feature type="region of interest" description="Disordered" evidence="4">
    <location>
        <begin position="1"/>
        <end position="20"/>
    </location>
</feature>
<feature type="compositionally biased region" description="Polar residues" evidence="4">
    <location>
        <begin position="547"/>
        <end position="562"/>
    </location>
</feature>
<feature type="compositionally biased region" description="Gly residues" evidence="4">
    <location>
        <begin position="1086"/>
        <end position="1096"/>
    </location>
</feature>
<protein>
    <recommendedName>
        <fullName evidence="3">Autophagy-related protein 13</fullName>
    </recommendedName>
</protein>
<organism evidence="6 7">
    <name type="scientific">Tulasnella calospora MUT 4182</name>
    <dbReference type="NCBI Taxonomy" id="1051891"/>
    <lineage>
        <taxon>Eukaryota</taxon>
        <taxon>Fungi</taxon>
        <taxon>Dikarya</taxon>
        <taxon>Basidiomycota</taxon>
        <taxon>Agaricomycotina</taxon>
        <taxon>Agaricomycetes</taxon>
        <taxon>Cantharellales</taxon>
        <taxon>Tulasnellaceae</taxon>
        <taxon>Tulasnella</taxon>
    </lineage>
</organism>
<dbReference type="GO" id="GO:0000407">
    <property type="term" value="C:phagophore assembly site"/>
    <property type="evidence" value="ECO:0007669"/>
    <property type="project" value="TreeGrafter"/>
</dbReference>
<feature type="domain" description="Autophagy-related protein 13 N-terminal" evidence="5">
    <location>
        <begin position="80"/>
        <end position="341"/>
    </location>
</feature>
<dbReference type="GO" id="GO:0034727">
    <property type="term" value="P:piecemeal microautophagy of the nucleus"/>
    <property type="evidence" value="ECO:0007669"/>
    <property type="project" value="TreeGrafter"/>
</dbReference>
<dbReference type="Pfam" id="PF10033">
    <property type="entry name" value="ATG13"/>
    <property type="match status" value="1"/>
</dbReference>
<comment type="similarity">
    <text evidence="1 3">Belongs to the ATG13 family. Fungi subfamily.</text>
</comment>
<feature type="compositionally biased region" description="Low complexity" evidence="4">
    <location>
        <begin position="75"/>
        <end position="98"/>
    </location>
</feature>
<feature type="compositionally biased region" description="Polar residues" evidence="4">
    <location>
        <begin position="967"/>
        <end position="976"/>
    </location>
</feature>
<dbReference type="AlphaFoldDB" id="A0A0C3QRJ5"/>
<dbReference type="PANTHER" id="PTHR13430:SF4">
    <property type="entry name" value="AUTOPHAGY-RELATED PROTEIN 13"/>
    <property type="match status" value="1"/>
</dbReference>
<feature type="compositionally biased region" description="Polar residues" evidence="4">
    <location>
        <begin position="1056"/>
        <end position="1066"/>
    </location>
</feature>
<feature type="compositionally biased region" description="Low complexity" evidence="4">
    <location>
        <begin position="779"/>
        <end position="789"/>
    </location>
</feature>
<dbReference type="PANTHER" id="PTHR13430">
    <property type="match status" value="1"/>
</dbReference>
<dbReference type="GO" id="GO:0005829">
    <property type="term" value="C:cytosol"/>
    <property type="evidence" value="ECO:0007669"/>
    <property type="project" value="TreeGrafter"/>
</dbReference>
<evidence type="ECO:0000256" key="2">
    <source>
        <dbReference type="ARBA" id="ARBA00023006"/>
    </source>
</evidence>
<evidence type="ECO:0000259" key="5">
    <source>
        <dbReference type="Pfam" id="PF10033"/>
    </source>
</evidence>
<dbReference type="HOGENOM" id="CLU_283883_0_0_1"/>
<evidence type="ECO:0000313" key="7">
    <source>
        <dbReference type="Proteomes" id="UP000054248"/>
    </source>
</evidence>
<dbReference type="Gene3D" id="3.30.900.10">
    <property type="entry name" value="HORMA domain"/>
    <property type="match status" value="1"/>
</dbReference>
<feature type="compositionally biased region" description="Polar residues" evidence="4">
    <location>
        <begin position="516"/>
        <end position="536"/>
    </location>
</feature>
<feature type="compositionally biased region" description="Pro residues" evidence="4">
    <location>
        <begin position="378"/>
        <end position="396"/>
    </location>
</feature>
<feature type="compositionally biased region" description="Polar residues" evidence="4">
    <location>
        <begin position="729"/>
        <end position="739"/>
    </location>
</feature>
<gene>
    <name evidence="6" type="ORF">M407DRAFT_19715</name>
</gene>
<dbReference type="EMBL" id="KN822964">
    <property type="protein sequence ID" value="KIO31341.1"/>
    <property type="molecule type" value="Genomic_DNA"/>
</dbReference>
<feature type="compositionally biased region" description="Gly residues" evidence="4">
    <location>
        <begin position="868"/>
        <end position="891"/>
    </location>
</feature>
<feature type="region of interest" description="Disordered" evidence="4">
    <location>
        <begin position="1054"/>
        <end position="1096"/>
    </location>
</feature>
<dbReference type="STRING" id="1051891.A0A0C3QRJ5"/>
<evidence type="ECO:0000256" key="4">
    <source>
        <dbReference type="SAM" id="MobiDB-lite"/>
    </source>
</evidence>
<evidence type="ECO:0000256" key="1">
    <source>
        <dbReference type="ARBA" id="ARBA00005246"/>
    </source>
</evidence>
<keyword evidence="2 3" id="KW-0072">Autophagy</keyword>
<feature type="region of interest" description="Disordered" evidence="4">
    <location>
        <begin position="428"/>
        <end position="893"/>
    </location>
</feature>
<keyword evidence="7" id="KW-1185">Reference proteome</keyword>
<feature type="region of interest" description="Disordered" evidence="4">
    <location>
        <begin position="921"/>
        <end position="976"/>
    </location>
</feature>
<proteinExistence type="inferred from homology"/>
<feature type="compositionally biased region" description="Low complexity" evidence="4">
    <location>
        <begin position="1"/>
        <end position="18"/>
    </location>
</feature>
<accession>A0A0C3QRJ5</accession>
<feature type="region of interest" description="Disordered" evidence="4">
    <location>
        <begin position="43"/>
        <end position="99"/>
    </location>
</feature>
<feature type="compositionally biased region" description="Polar residues" evidence="4">
    <location>
        <begin position="930"/>
        <end position="941"/>
    </location>
</feature>
<feature type="region of interest" description="Disordered" evidence="4">
    <location>
        <begin position="197"/>
        <end position="216"/>
    </location>
</feature>
<sequence>MAPSSVQFPPSQRSQQSQKADQIVWRYFNKVVLSVANARIISPDSQDPQDAQAPGLPVNDFEEGGGTPTGSISVAAPGPSSNAAGGSNAGGSKAAAKAKQTGPKVDKWFNLETPDLDTYKPTLEIFKQISTVFPIAPVDIATDPPPLIIQVLLSIPQPSYNKVLVLNHGDHRTRIDPTPRYILLESWRVDITRRIPKSHGTASSTSSSSSFSSGSNSSFYDVELPTVYKQSIALFRSVYTLLRVLPAWKLYRRLRRKRTGPGSGMTLELRVEVPSQSASSSAASSLVDLPPMVDSIPIIGFDVPLSQHPKANKVESRVFSPIPSPHGELNLSLKYRVETNFALESLESLLSAGLVSPDIQSDLFAPIELFPVSPNPAPNYPKPPYPPISTAAPPPEQQEDGQSRRAPPPADDEFDLLTDFTPTVVAEQQRLRKESQTARLAAAGMPVGTSSSAGRNLGTGYILQSSRNGLPFTQSPRSQPGSLPREPLPGGTSPSPGSAGPSYATTQPASAVPSRSRYNSIPHSSSPLSNANTNSPRGPLQQPLPPNSSALTPTQSFPTQQLPEEGQPMHSRTISMPGGTARPPPVPLPATGASPAPLSSMARMFSRDDLPFAAPSTNASGSSGTMLRRARKESTSALSSTSSGGGGGASPTRPVFTYSPRSRMTPLPSPAPPFGRRESAQLTPPNAVGPVPLPTMGGPRRPSQNAIPPFKSSTLSSSPSSFGAGRINSPISERITSSPLHPGGASRQLIVGAGTGISPSPRSPIPMAMRQAATGTADSSPNSNPYGSPSPAPQGDLPSKRLSGSSMESAGMTTAASRRLSGYAAQSPESGGAGVPMGPKRYSSSFSHRYRDSTSTTGSAALATAVGGVPGSAGSGSAAGGTGLGLAGVVGAGEPRRLDTVYSAASTDDDNIQAFVQAIENRPQLRGGTPPTSRLSGSPASHPSVGSLPRTQVAESEGSAGGRPSLSPLNTSAQQQEAALPLIHEDAVAASPSSRTPADIRAPVTSARDLDGRLSAMTAQFNESMGAVARTRLQSNPSTPAEEVRTGGRSAFVSAVSRSGNASPRSPVTRLASRERTEQGHRRSGSGAGLGGGSFR</sequence>
<feature type="compositionally biased region" description="Low complexity" evidence="4">
    <location>
        <begin position="203"/>
        <end position="216"/>
    </location>
</feature>
<name>A0A0C3QRJ5_9AGAM</name>
<dbReference type="OrthoDB" id="70161at2759"/>
<dbReference type="GO" id="GO:0000423">
    <property type="term" value="P:mitophagy"/>
    <property type="evidence" value="ECO:0007669"/>
    <property type="project" value="TreeGrafter"/>
</dbReference>